<proteinExistence type="inferred from homology"/>
<dbReference type="STRING" id="112498.A0A2D3V6U2"/>
<feature type="transmembrane region" description="Helical" evidence="7">
    <location>
        <begin position="219"/>
        <end position="242"/>
    </location>
</feature>
<dbReference type="InterPro" id="IPR013057">
    <property type="entry name" value="AA_transpt_TM"/>
</dbReference>
<dbReference type="GO" id="GO:0015179">
    <property type="term" value="F:L-amino acid transmembrane transporter activity"/>
    <property type="evidence" value="ECO:0007669"/>
    <property type="project" value="TreeGrafter"/>
</dbReference>
<feature type="transmembrane region" description="Helical" evidence="7">
    <location>
        <begin position="336"/>
        <end position="359"/>
    </location>
</feature>
<evidence type="ECO:0000256" key="5">
    <source>
        <dbReference type="ARBA" id="ARBA00023136"/>
    </source>
</evidence>
<protein>
    <submittedName>
        <fullName evidence="9">Related to neutral amino acid permease</fullName>
    </submittedName>
</protein>
<dbReference type="Proteomes" id="UP000225277">
    <property type="component" value="Unassembled WGS sequence"/>
</dbReference>
<feature type="region of interest" description="Disordered" evidence="6">
    <location>
        <begin position="1"/>
        <end position="22"/>
    </location>
</feature>
<feature type="transmembrane region" description="Helical" evidence="7">
    <location>
        <begin position="179"/>
        <end position="199"/>
    </location>
</feature>
<evidence type="ECO:0000313" key="10">
    <source>
        <dbReference type="Proteomes" id="UP000225277"/>
    </source>
</evidence>
<dbReference type="GO" id="GO:0016020">
    <property type="term" value="C:membrane"/>
    <property type="evidence" value="ECO:0007669"/>
    <property type="project" value="UniProtKB-SubCell"/>
</dbReference>
<keyword evidence="3 7" id="KW-0812">Transmembrane</keyword>
<feature type="transmembrane region" description="Helical" evidence="7">
    <location>
        <begin position="254"/>
        <end position="277"/>
    </location>
</feature>
<evidence type="ECO:0000313" key="9">
    <source>
        <dbReference type="EMBL" id="CZT25126.1"/>
    </source>
</evidence>
<dbReference type="GeneID" id="35605890"/>
<dbReference type="Pfam" id="PF01490">
    <property type="entry name" value="Aa_trans"/>
    <property type="match status" value="1"/>
</dbReference>
<reference evidence="9 10" key="1">
    <citation type="submission" date="2016-03" db="EMBL/GenBank/DDBJ databases">
        <authorList>
            <person name="Ploux O."/>
        </authorList>
    </citation>
    <scope>NUCLEOTIDE SEQUENCE [LARGE SCALE GENOMIC DNA]</scope>
    <source>
        <strain evidence="9 10">URUG2</strain>
    </source>
</reference>
<evidence type="ECO:0000256" key="1">
    <source>
        <dbReference type="ARBA" id="ARBA00004141"/>
    </source>
</evidence>
<evidence type="ECO:0000256" key="7">
    <source>
        <dbReference type="SAM" id="Phobius"/>
    </source>
</evidence>
<dbReference type="PANTHER" id="PTHR22950">
    <property type="entry name" value="AMINO ACID TRANSPORTER"/>
    <property type="match status" value="1"/>
</dbReference>
<feature type="transmembrane region" description="Helical" evidence="7">
    <location>
        <begin position="118"/>
        <end position="141"/>
    </location>
</feature>
<comment type="subcellular location">
    <subcellularLocation>
        <location evidence="1">Membrane</location>
        <topology evidence="1">Multi-pass membrane protein</topology>
    </subcellularLocation>
</comment>
<feature type="compositionally biased region" description="Basic and acidic residues" evidence="6">
    <location>
        <begin position="10"/>
        <end position="22"/>
    </location>
</feature>
<evidence type="ECO:0000256" key="3">
    <source>
        <dbReference type="ARBA" id="ARBA00022692"/>
    </source>
</evidence>
<feature type="transmembrane region" description="Helical" evidence="7">
    <location>
        <begin position="39"/>
        <end position="58"/>
    </location>
</feature>
<accession>A0A2D3V6U2</accession>
<dbReference type="EMBL" id="FJUY01000025">
    <property type="protein sequence ID" value="CZT25126.1"/>
    <property type="molecule type" value="Genomic_DNA"/>
</dbReference>
<organism evidence="9 10">
    <name type="scientific">Ramularia collo-cygni</name>
    <dbReference type="NCBI Taxonomy" id="112498"/>
    <lineage>
        <taxon>Eukaryota</taxon>
        <taxon>Fungi</taxon>
        <taxon>Dikarya</taxon>
        <taxon>Ascomycota</taxon>
        <taxon>Pezizomycotina</taxon>
        <taxon>Dothideomycetes</taxon>
        <taxon>Dothideomycetidae</taxon>
        <taxon>Mycosphaerellales</taxon>
        <taxon>Mycosphaerellaceae</taxon>
        <taxon>Ramularia</taxon>
    </lineage>
</organism>
<keyword evidence="5 7" id="KW-0472">Membrane</keyword>
<gene>
    <name evidence="9" type="ORF">RCC_10855</name>
</gene>
<evidence type="ECO:0000256" key="2">
    <source>
        <dbReference type="ARBA" id="ARBA00008066"/>
    </source>
</evidence>
<feature type="domain" description="Amino acid transporter transmembrane" evidence="8">
    <location>
        <begin position="38"/>
        <end position="430"/>
    </location>
</feature>
<evidence type="ECO:0000259" key="8">
    <source>
        <dbReference type="Pfam" id="PF01490"/>
    </source>
</evidence>
<keyword evidence="10" id="KW-1185">Reference proteome</keyword>
<evidence type="ECO:0000256" key="6">
    <source>
        <dbReference type="SAM" id="MobiDB-lite"/>
    </source>
</evidence>
<feature type="transmembrane region" description="Helical" evidence="7">
    <location>
        <begin position="365"/>
        <end position="388"/>
    </location>
</feature>
<dbReference type="RefSeq" id="XP_023631849.1">
    <property type="nucleotide sequence ID" value="XM_023776081.1"/>
</dbReference>
<feature type="transmembrane region" description="Helical" evidence="7">
    <location>
        <begin position="409"/>
        <end position="430"/>
    </location>
</feature>
<dbReference type="AlphaFoldDB" id="A0A2D3V6U2"/>
<feature type="transmembrane region" description="Helical" evidence="7">
    <location>
        <begin position="297"/>
        <end position="315"/>
    </location>
</feature>
<name>A0A2D3V6U2_9PEZI</name>
<feature type="transmembrane region" description="Helical" evidence="7">
    <location>
        <begin position="70"/>
        <end position="91"/>
    </location>
</feature>
<comment type="similarity">
    <text evidence="2">Belongs to the amino acid/polyamine transporter 2 family.</text>
</comment>
<evidence type="ECO:0000256" key="4">
    <source>
        <dbReference type="ARBA" id="ARBA00022989"/>
    </source>
</evidence>
<dbReference type="OrthoDB" id="40134at2759"/>
<sequence>MEKSAGMAWDSRDGSPTDNYHERDVFGNEQGHDIKYKTLSWQIVAILMIAEIVSNGMLSLPSSLATVGMAPGLILIIFFGVFALYTSWLLVKFKLRHPEVHNMGDAGMIMYGPIGREIFSFGTLLFAVCLAGGQMLSGQIALSALSDNGLCNLKFAGIFAAATFVCSLPRTFDGLGWMSIPSVLCILVAGTVGMVGAGLKGPFPAEPVVVVATRSSDFYTAFFSITNPVFAYCGHFMFFALMSEMKQPRDAMKAAWSLQGFATSYYAIFAAVTYGYIGMNVKSPSFSSLDPTWAKAAYGIAIPNLLIAGSLYTHTASKILFLRLFRNSHHLHSNTILGWGVWVALVALMNGIAFVLAVGVPIFNYLIGLTAASFAAWFTYGIAGMFWLHDSYHDGPGTLSWRTRWPGTLMAVSTVVAGLFICVAGLYVNIRGILIAYDTGAITEPFSCVAGT</sequence>
<keyword evidence="4 7" id="KW-1133">Transmembrane helix</keyword>
<dbReference type="PANTHER" id="PTHR22950:SF479">
    <property type="entry name" value="AMINO ACID TRANSPORTER (EUROFUNG)-RELATED"/>
    <property type="match status" value="1"/>
</dbReference>